<dbReference type="EMBL" id="BARU01033927">
    <property type="protein sequence ID" value="GAH73028.1"/>
    <property type="molecule type" value="Genomic_DNA"/>
</dbReference>
<name>X1JTA0_9ZZZZ</name>
<comment type="caution">
    <text evidence="1">The sequence shown here is derived from an EMBL/GenBank/DDBJ whole genome shotgun (WGS) entry which is preliminary data.</text>
</comment>
<dbReference type="AlphaFoldDB" id="X1JTA0"/>
<proteinExistence type="predicted"/>
<protein>
    <submittedName>
        <fullName evidence="1">Uncharacterized protein</fullName>
    </submittedName>
</protein>
<accession>X1JTA0</accession>
<organism evidence="1">
    <name type="scientific">marine sediment metagenome</name>
    <dbReference type="NCBI Taxonomy" id="412755"/>
    <lineage>
        <taxon>unclassified sequences</taxon>
        <taxon>metagenomes</taxon>
        <taxon>ecological metagenomes</taxon>
    </lineage>
</organism>
<feature type="non-terminal residue" evidence="1">
    <location>
        <position position="47"/>
    </location>
</feature>
<evidence type="ECO:0000313" key="1">
    <source>
        <dbReference type="EMBL" id="GAH73028.1"/>
    </source>
</evidence>
<gene>
    <name evidence="1" type="ORF">S03H2_53310</name>
</gene>
<reference evidence="1" key="1">
    <citation type="journal article" date="2014" name="Front. Microbiol.">
        <title>High frequency of phylogenetically diverse reductive dehalogenase-homologous genes in deep subseafloor sedimentary metagenomes.</title>
        <authorList>
            <person name="Kawai M."/>
            <person name="Futagami T."/>
            <person name="Toyoda A."/>
            <person name="Takaki Y."/>
            <person name="Nishi S."/>
            <person name="Hori S."/>
            <person name="Arai W."/>
            <person name="Tsubouchi T."/>
            <person name="Morono Y."/>
            <person name="Uchiyama I."/>
            <person name="Ito T."/>
            <person name="Fujiyama A."/>
            <person name="Inagaki F."/>
            <person name="Takami H."/>
        </authorList>
    </citation>
    <scope>NUCLEOTIDE SEQUENCE</scope>
    <source>
        <strain evidence="1">Expedition CK06-06</strain>
    </source>
</reference>
<sequence>MGSKNLKAIVIKGRRNPIEFVPEVLRDKIRELRREFTEYLKKEVAPG</sequence>